<protein>
    <recommendedName>
        <fullName evidence="2">VWFD domain-containing protein</fullName>
    </recommendedName>
</protein>
<organism evidence="3 4">
    <name type="scientific">Halocaridina rubra</name>
    <name type="common">Hawaiian red shrimp</name>
    <dbReference type="NCBI Taxonomy" id="373956"/>
    <lineage>
        <taxon>Eukaryota</taxon>
        <taxon>Metazoa</taxon>
        <taxon>Ecdysozoa</taxon>
        <taxon>Arthropoda</taxon>
        <taxon>Crustacea</taxon>
        <taxon>Multicrustacea</taxon>
        <taxon>Malacostraca</taxon>
        <taxon>Eumalacostraca</taxon>
        <taxon>Eucarida</taxon>
        <taxon>Decapoda</taxon>
        <taxon>Pleocyemata</taxon>
        <taxon>Caridea</taxon>
        <taxon>Atyoidea</taxon>
        <taxon>Atyidae</taxon>
        <taxon>Halocaridina</taxon>
    </lineage>
</organism>
<evidence type="ECO:0000313" key="3">
    <source>
        <dbReference type="EMBL" id="KAK7076891.1"/>
    </source>
</evidence>
<dbReference type="EMBL" id="JAXCGZ010009521">
    <property type="protein sequence ID" value="KAK7076891.1"/>
    <property type="molecule type" value="Genomic_DNA"/>
</dbReference>
<evidence type="ECO:0000259" key="2">
    <source>
        <dbReference type="PROSITE" id="PS51233"/>
    </source>
</evidence>
<evidence type="ECO:0000256" key="1">
    <source>
        <dbReference type="SAM" id="MobiDB-lite"/>
    </source>
</evidence>
<dbReference type="AlphaFoldDB" id="A0AAN8X2Q5"/>
<dbReference type="Pfam" id="PF00094">
    <property type="entry name" value="VWD"/>
    <property type="match status" value="1"/>
</dbReference>
<comment type="caution">
    <text evidence="3">The sequence shown here is derived from an EMBL/GenBank/DDBJ whole genome shotgun (WGS) entry which is preliminary data.</text>
</comment>
<dbReference type="InterPro" id="IPR001846">
    <property type="entry name" value="VWF_type-D"/>
</dbReference>
<dbReference type="Proteomes" id="UP001381693">
    <property type="component" value="Unassembled WGS sequence"/>
</dbReference>
<proteinExistence type="predicted"/>
<keyword evidence="4" id="KW-1185">Reference proteome</keyword>
<accession>A0AAN8X2Q5</accession>
<dbReference type="PANTHER" id="PTHR37860:SF1">
    <property type="match status" value="1"/>
</dbReference>
<name>A0AAN8X2Q5_HALRR</name>
<dbReference type="PROSITE" id="PS51233">
    <property type="entry name" value="VWFD"/>
    <property type="match status" value="1"/>
</dbReference>
<evidence type="ECO:0000313" key="4">
    <source>
        <dbReference type="Proteomes" id="UP001381693"/>
    </source>
</evidence>
<feature type="compositionally biased region" description="Basic residues" evidence="1">
    <location>
        <begin position="903"/>
        <end position="916"/>
    </location>
</feature>
<sequence length="916" mass="103467">MYHMFSSTYLEEHEGPYLRVGQISGPGGIGIQVGSGRLIPLDTPPALTLTADVDKEVIEFLFDWQSPSVAQLKEDLSSRGTSLVAAMEGLGRVEIQVEGSLDILDLLEDSQTLLEEAGELISSVVGHIIIHLLDQAPEVKLGEFMTISLRGVIEYLVERVKGPLETLVAWWDVALNFTDRLIETVEASVLDIFEEISYMIDDVVEPIVEVFSDAWNMVESSVRPPLLRIQAAIASLAYNDDQSLYALTSRVMGEVRSEAGRHKGLAGFFYSNILTKVERWLVKRARWDEIRAKSTQILQYLRQFTTFDAVMPHSTALKLRVSTPPKFARDFKSVALKFRDHHWPKLLSESKEWVESQWSRVRYLLTWHIRGESVVFGWDQAITWDGRQVTPMLSDSCHHMLVLLINAQPPTAITIHLKDLNSNPRKVFTVFSGEDRITIDTNLKMTYNNQHVRRPQLEIGELTLTREPGKATVSSSSGLTLECESKFDTCRLEVSWENFAATAGLLGVFDFDNNTDFMTSGWEMPATESEWAQSWRVAGMEECSSALPETDDDQVSEEECTSLFDDTKSPFRSCFFSVPPSPYLETCRTGWSCGSEASYLHACQRHYHDLMPNLTTCGACDPSEIEEEGGTDGLAHEIVIITDFNCLEDMQDLITALVKDQEKTHTIVVRYIGRGTPSYGPFDDVTETVVDSATAPLDAVANAVALDFSPKALKSIVLFDCDHPMCTVSMTSSKFFSLQAELLKQGIQVHVITQDPLLILQQDAFTNKAKRQLIGLDARTIYTMSHARKRQVRGKRRLREHVTTPMGNTCASLAVQTDGAVFSLHQLKIERKYHRKIYQQLLAARVREGQSAEYLNCRKCECNVPCSLCHPQKPFEYAKSTKDDDEDEEDEDYEDEEDEERDKRKKKKKSQRMRGN</sequence>
<reference evidence="3 4" key="1">
    <citation type="submission" date="2023-11" db="EMBL/GenBank/DDBJ databases">
        <title>Halocaridina rubra genome assembly.</title>
        <authorList>
            <person name="Smith C."/>
        </authorList>
    </citation>
    <scope>NUCLEOTIDE SEQUENCE [LARGE SCALE GENOMIC DNA]</scope>
    <source>
        <strain evidence="3">EP-1</strain>
        <tissue evidence="3">Whole</tissue>
    </source>
</reference>
<feature type="region of interest" description="Disordered" evidence="1">
    <location>
        <begin position="877"/>
        <end position="916"/>
    </location>
</feature>
<feature type="compositionally biased region" description="Acidic residues" evidence="1">
    <location>
        <begin position="883"/>
        <end position="900"/>
    </location>
</feature>
<dbReference type="PANTHER" id="PTHR37860">
    <property type="entry name" value="AGAP008810-PA"/>
    <property type="match status" value="1"/>
</dbReference>
<gene>
    <name evidence="3" type="ORF">SK128_002287</name>
</gene>
<feature type="domain" description="VWFD" evidence="2">
    <location>
        <begin position="371"/>
        <end position="544"/>
    </location>
</feature>